<dbReference type="Proteomes" id="UP000239772">
    <property type="component" value="Unassembled WGS sequence"/>
</dbReference>
<evidence type="ECO:0000313" key="1">
    <source>
        <dbReference type="EMBL" id="PSC06770.1"/>
    </source>
</evidence>
<dbReference type="EMBL" id="PVZS01000002">
    <property type="protein sequence ID" value="PSC06770.1"/>
    <property type="molecule type" value="Genomic_DNA"/>
</dbReference>
<organism evidence="1 2">
    <name type="scientific">Alsobacter soli</name>
    <dbReference type="NCBI Taxonomy" id="2109933"/>
    <lineage>
        <taxon>Bacteria</taxon>
        <taxon>Pseudomonadati</taxon>
        <taxon>Pseudomonadota</taxon>
        <taxon>Alphaproteobacteria</taxon>
        <taxon>Hyphomicrobiales</taxon>
        <taxon>Alsobacteraceae</taxon>
        <taxon>Alsobacter</taxon>
    </lineage>
</organism>
<proteinExistence type="predicted"/>
<dbReference type="AlphaFoldDB" id="A0A2T1HYU6"/>
<gene>
    <name evidence="1" type="ORF">SLNSH_02955</name>
</gene>
<name>A0A2T1HYU6_9HYPH</name>
<comment type="caution">
    <text evidence="1">The sequence shown here is derived from an EMBL/GenBank/DDBJ whole genome shotgun (WGS) entry which is preliminary data.</text>
</comment>
<reference evidence="2" key="1">
    <citation type="submission" date="2018-03" db="EMBL/GenBank/DDBJ databases">
        <authorList>
            <person name="Sun L."/>
            <person name="Liu H."/>
            <person name="Chen W."/>
            <person name="Huang K."/>
            <person name="Liu W."/>
            <person name="Gao X."/>
        </authorList>
    </citation>
    <scope>NUCLEOTIDE SEQUENCE [LARGE SCALE GENOMIC DNA]</scope>
    <source>
        <strain evidence="2">SH9</strain>
    </source>
</reference>
<keyword evidence="2" id="KW-1185">Reference proteome</keyword>
<accession>A0A2T1HYU6</accession>
<evidence type="ECO:0000313" key="2">
    <source>
        <dbReference type="Proteomes" id="UP000239772"/>
    </source>
</evidence>
<protein>
    <submittedName>
        <fullName evidence="1">Uncharacterized protein</fullName>
    </submittedName>
</protein>
<sequence>MVTSPAWAGAGAAGAPGAWLCWAGAAGAAGVGAAGAAGAGVAGAGAAAGGGDGWLWAGCGAGAVWARAKEAAAAMASAPAVPANRVFRVFLAAMCSFRRLALARPGARIMMDLKPKDRPARARRSRLHASARLAGLAFRPGVAICRAVVTRRAEARPRQLQ</sequence>